<comment type="caution">
    <text evidence="1">The sequence shown here is derived from an EMBL/GenBank/DDBJ whole genome shotgun (WGS) entry which is preliminary data.</text>
</comment>
<dbReference type="Proteomes" id="UP000245638">
    <property type="component" value="Unassembled WGS sequence"/>
</dbReference>
<protein>
    <recommendedName>
        <fullName evidence="3">ATPase AAA-type core domain-containing protein</fullName>
    </recommendedName>
</protein>
<proteinExistence type="predicted"/>
<organism evidence="1 2">
    <name type="scientific">Acidianus hospitalis</name>
    <dbReference type="NCBI Taxonomy" id="563177"/>
    <lineage>
        <taxon>Archaea</taxon>
        <taxon>Thermoproteota</taxon>
        <taxon>Thermoprotei</taxon>
        <taxon>Sulfolobales</taxon>
        <taxon>Sulfolobaceae</taxon>
        <taxon>Acidianus</taxon>
    </lineage>
</organism>
<dbReference type="SUPFAM" id="SSF52540">
    <property type="entry name" value="P-loop containing nucleoside triphosphate hydrolases"/>
    <property type="match status" value="1"/>
</dbReference>
<dbReference type="AlphaFoldDB" id="A0A2T9X901"/>
<accession>A0A2T9X901</accession>
<evidence type="ECO:0000313" key="1">
    <source>
        <dbReference type="EMBL" id="PVU76564.1"/>
    </source>
</evidence>
<sequence>MRVKINIELNSISFNGELDLPKLTVIIGPNLSGKSVILKCIYSSVPAPEKFNLGSYTEPLGECQVEEGENFDYAVYIDVYAITYRIYEEVKDLMERYADKIPTEMYSILERQLPTLSFLNDIRSLITDDEIGESREVVEKLLTEIKEKLKTLNLEEEIDYLEPLQVFPTKNGLIWKDFTGSRGEGVKYLSPTFYNAAIVTLMQYLYALSKKYKVLLILDEPEAFAHPSFAFFLGKLINKLTLESKNLFTICVTHSWDFLQGIKNGAKVKVIRRRKDGKVEINEWNGEVYIPGFGVTGMLND</sequence>
<dbReference type="Gene3D" id="3.40.50.300">
    <property type="entry name" value="P-loop containing nucleotide triphosphate hydrolases"/>
    <property type="match status" value="1"/>
</dbReference>
<dbReference type="EMBL" id="QEFD01000085">
    <property type="protein sequence ID" value="PVU76564.1"/>
    <property type="molecule type" value="Genomic_DNA"/>
</dbReference>
<name>A0A2T9X901_9CREN</name>
<dbReference type="InterPro" id="IPR027417">
    <property type="entry name" value="P-loop_NTPase"/>
</dbReference>
<evidence type="ECO:0008006" key="3">
    <source>
        <dbReference type="Google" id="ProtNLM"/>
    </source>
</evidence>
<evidence type="ECO:0000313" key="2">
    <source>
        <dbReference type="Proteomes" id="UP000245638"/>
    </source>
</evidence>
<gene>
    <name evidence="1" type="ORF">DDW13_02750</name>
</gene>
<reference evidence="1 2" key="1">
    <citation type="journal article" date="2015" name="Appl. Environ. Microbiol.">
        <title>Nanoarchaeota, Their Sulfolobales Host, and Nanoarchaeota Virus Distribution across Yellowstone National Park Hot Springs.</title>
        <authorList>
            <person name="Munson-McGee J.H."/>
            <person name="Field E.K."/>
            <person name="Bateson M."/>
            <person name="Rooney C."/>
            <person name="Stepanauskas R."/>
            <person name="Young M.J."/>
        </authorList>
    </citation>
    <scope>NUCLEOTIDE SEQUENCE [LARGE SCALE GENOMIC DNA]</scope>
    <source>
        <strain evidence="1">SCGC AC-742_N10</strain>
    </source>
</reference>